<organism evidence="1 2">
    <name type="scientific">Niabella soli DSM 19437</name>
    <dbReference type="NCBI Taxonomy" id="929713"/>
    <lineage>
        <taxon>Bacteria</taxon>
        <taxon>Pseudomonadati</taxon>
        <taxon>Bacteroidota</taxon>
        <taxon>Chitinophagia</taxon>
        <taxon>Chitinophagales</taxon>
        <taxon>Chitinophagaceae</taxon>
        <taxon>Niabella</taxon>
    </lineage>
</organism>
<dbReference type="KEGG" id="nso:NIASO_00005"/>
<keyword evidence="2" id="KW-1185">Reference proteome</keyword>
<dbReference type="Proteomes" id="UP000003586">
    <property type="component" value="Chromosome"/>
</dbReference>
<protein>
    <submittedName>
        <fullName evidence="1">Uncharacterized protein</fullName>
    </submittedName>
</protein>
<dbReference type="EMBL" id="CP007035">
    <property type="protein sequence ID" value="AHF17000.1"/>
    <property type="molecule type" value="Genomic_DNA"/>
</dbReference>
<proteinExistence type="predicted"/>
<evidence type="ECO:0000313" key="1">
    <source>
        <dbReference type="EMBL" id="AHF17000.1"/>
    </source>
</evidence>
<dbReference type="STRING" id="929713.NIASO_00005"/>
<accession>W0F1R2</accession>
<name>W0F1R2_9BACT</name>
<dbReference type="AlphaFoldDB" id="W0F1R2"/>
<dbReference type="HOGENOM" id="CLU_3293088_0_0_10"/>
<sequence>MAQKLFFLIADYKSFNKKIKKQKIISLRPFDCRALALLNG</sequence>
<evidence type="ECO:0000313" key="2">
    <source>
        <dbReference type="Proteomes" id="UP000003586"/>
    </source>
</evidence>
<gene>
    <name evidence="1" type="ORF">NIASO_00005</name>
</gene>
<reference evidence="1 2" key="1">
    <citation type="submission" date="2013-12" db="EMBL/GenBank/DDBJ databases">
        <authorList>
            <consortium name="DOE Joint Genome Institute"/>
            <person name="Eisen J."/>
            <person name="Huntemann M."/>
            <person name="Han J."/>
            <person name="Chen A."/>
            <person name="Kyrpides N."/>
            <person name="Mavromatis K."/>
            <person name="Markowitz V."/>
            <person name="Palaniappan K."/>
            <person name="Ivanova N."/>
            <person name="Schaumberg A."/>
            <person name="Pati A."/>
            <person name="Liolios K."/>
            <person name="Nordberg H.P."/>
            <person name="Cantor M.N."/>
            <person name="Hua S.X."/>
            <person name="Woyke T."/>
        </authorList>
    </citation>
    <scope>NUCLEOTIDE SEQUENCE [LARGE SCALE GENOMIC DNA]</scope>
    <source>
        <strain evidence="2">DSM 19437</strain>
    </source>
</reference>